<sequence>MPNNATFVDVSGFTKFSRDGTNLESTTTYSRRSVAFQWHFCVSRTQFDDLLLHVVGRINLQDTTYRYCIPAAEHLFICLRACTD</sequence>
<evidence type="ECO:0000313" key="2">
    <source>
        <dbReference type="Proteomes" id="UP001352852"/>
    </source>
</evidence>
<name>A0ABU7D2J9_9TELE</name>
<accession>A0ABU7D2J9</accession>
<evidence type="ECO:0000313" key="1">
    <source>
        <dbReference type="EMBL" id="MED6268335.1"/>
    </source>
</evidence>
<dbReference type="EMBL" id="JAHUTJ010010273">
    <property type="protein sequence ID" value="MED6268335.1"/>
    <property type="molecule type" value="Genomic_DNA"/>
</dbReference>
<organism evidence="1 2">
    <name type="scientific">Characodon lateralis</name>
    <dbReference type="NCBI Taxonomy" id="208331"/>
    <lineage>
        <taxon>Eukaryota</taxon>
        <taxon>Metazoa</taxon>
        <taxon>Chordata</taxon>
        <taxon>Craniata</taxon>
        <taxon>Vertebrata</taxon>
        <taxon>Euteleostomi</taxon>
        <taxon>Actinopterygii</taxon>
        <taxon>Neopterygii</taxon>
        <taxon>Teleostei</taxon>
        <taxon>Neoteleostei</taxon>
        <taxon>Acanthomorphata</taxon>
        <taxon>Ovalentaria</taxon>
        <taxon>Atherinomorphae</taxon>
        <taxon>Cyprinodontiformes</taxon>
        <taxon>Goodeidae</taxon>
        <taxon>Characodon</taxon>
    </lineage>
</organism>
<comment type="caution">
    <text evidence="1">The sequence shown here is derived from an EMBL/GenBank/DDBJ whole genome shotgun (WGS) entry which is preliminary data.</text>
</comment>
<gene>
    <name evidence="1" type="ORF">CHARACLAT_021323</name>
</gene>
<dbReference type="Proteomes" id="UP001352852">
    <property type="component" value="Unassembled WGS sequence"/>
</dbReference>
<keyword evidence="2" id="KW-1185">Reference proteome</keyword>
<proteinExistence type="predicted"/>
<protein>
    <submittedName>
        <fullName evidence="1">Uncharacterized protein</fullName>
    </submittedName>
</protein>
<reference evidence="1 2" key="1">
    <citation type="submission" date="2021-06" db="EMBL/GenBank/DDBJ databases">
        <authorList>
            <person name="Palmer J.M."/>
        </authorList>
    </citation>
    <scope>NUCLEOTIDE SEQUENCE [LARGE SCALE GENOMIC DNA]</scope>
    <source>
        <strain evidence="1 2">CL_MEX2019</strain>
        <tissue evidence="1">Muscle</tissue>
    </source>
</reference>